<proteinExistence type="predicted"/>
<gene>
    <name evidence="1" type="ORF">SH601_09180</name>
</gene>
<comment type="caution">
    <text evidence="1">The sequence shown here is derived from an EMBL/GenBank/DDBJ whole genome shotgun (WGS) entry which is preliminary data.</text>
</comment>
<dbReference type="EMBL" id="JAWZSR010000004">
    <property type="protein sequence ID" value="MDX8046162.1"/>
    <property type="molecule type" value="Genomic_DNA"/>
</dbReference>
<dbReference type="Proteomes" id="UP001277972">
    <property type="component" value="Unassembled WGS sequence"/>
</dbReference>
<keyword evidence="2" id="KW-1185">Reference proteome</keyword>
<name>A0ACC6M5T0_9BACI</name>
<reference evidence="1" key="1">
    <citation type="submission" date="2023-11" db="EMBL/GenBank/DDBJ databases">
        <title>Gracilibacillus pellucida a moderately halophilic bacterium isolated from saline soil in Xinjiang province.</title>
        <authorList>
            <person name="Zhang Z."/>
            <person name="Tan F."/>
            <person name="Wang Y."/>
            <person name="Xia M."/>
        </authorList>
    </citation>
    <scope>NUCLEOTIDE SEQUENCE</scope>
    <source>
        <strain evidence="1">S3-1-1</strain>
    </source>
</reference>
<accession>A0ACC6M5T0</accession>
<evidence type="ECO:0000313" key="1">
    <source>
        <dbReference type="EMBL" id="MDX8046162.1"/>
    </source>
</evidence>
<organism evidence="1 2">
    <name type="scientific">Gracilibacillus pellucidus</name>
    <dbReference type="NCBI Taxonomy" id="3095368"/>
    <lineage>
        <taxon>Bacteria</taxon>
        <taxon>Bacillati</taxon>
        <taxon>Bacillota</taxon>
        <taxon>Bacilli</taxon>
        <taxon>Bacillales</taxon>
        <taxon>Bacillaceae</taxon>
        <taxon>Gracilibacillus</taxon>
    </lineage>
</organism>
<protein>
    <submittedName>
        <fullName evidence="1">UDP-glucuronosyltransferase</fullName>
    </submittedName>
</protein>
<sequence>MKKVLVLPFLTIPSGHHHVADAMIDQLQLSDPTIQCEKEEIFSYSYGKIEKIVSNIYLQWIHLFPQVYNWLYQISVYKKVEKPKKFRIYQLLFLTHMKKLIKEKRPDCIICTHALPSFMLNVLKEQGEVQIPVVNVYTDFFIHRFWGVNQIDLHFVSSIEMKELLLKRGIAAEKLRFTGIPVHRQITLNQSAINGGNDSLSIMVTGGNLGVGSLDKLISNLQPAGQITYYVLCGKNKQLLQQLKRRNNSHIIPLDYIASRKEMNDLYDAMDGILTKPGGVTISECITKRKPTFIYDALPGQEVINLEQLQQLGVVINLKSCKDVEQQVLQFFHHNEKLNNTFSKLDNYHKQLTNETISDILKTIM</sequence>
<evidence type="ECO:0000313" key="2">
    <source>
        <dbReference type="Proteomes" id="UP001277972"/>
    </source>
</evidence>